<organism evidence="1 2">
    <name type="scientific">Arcticibacterium luteifluviistationis</name>
    <dbReference type="NCBI Taxonomy" id="1784714"/>
    <lineage>
        <taxon>Bacteria</taxon>
        <taxon>Pseudomonadati</taxon>
        <taxon>Bacteroidota</taxon>
        <taxon>Cytophagia</taxon>
        <taxon>Cytophagales</taxon>
        <taxon>Leadbetterellaceae</taxon>
        <taxon>Arcticibacterium</taxon>
    </lineage>
</organism>
<evidence type="ECO:0000313" key="1">
    <source>
        <dbReference type="EMBL" id="AWV97697.1"/>
    </source>
</evidence>
<keyword evidence="2" id="KW-1185">Reference proteome</keyword>
<dbReference type="Proteomes" id="UP000249873">
    <property type="component" value="Chromosome"/>
</dbReference>
<protein>
    <submittedName>
        <fullName evidence="1">Uncharacterized protein</fullName>
    </submittedName>
</protein>
<evidence type="ECO:0000313" key="2">
    <source>
        <dbReference type="Proteomes" id="UP000249873"/>
    </source>
</evidence>
<gene>
    <name evidence="1" type="ORF">DJ013_05760</name>
</gene>
<sequence length="82" mass="9843">MINFSYKTAKREHEDSISLLEVLTVNSLVEQREYIYYRRATVDGLNDPCGTDTFRLKKDKFMWRNMNQNCHNGLALWQIKKR</sequence>
<accession>A0A2Z4G8Z8</accession>
<dbReference type="AlphaFoldDB" id="A0A2Z4G8Z8"/>
<dbReference type="KEGG" id="als:DJ013_05760"/>
<proteinExistence type="predicted"/>
<dbReference type="EMBL" id="CP029480">
    <property type="protein sequence ID" value="AWV97697.1"/>
    <property type="molecule type" value="Genomic_DNA"/>
</dbReference>
<reference evidence="1 2" key="1">
    <citation type="submission" date="2018-05" db="EMBL/GenBank/DDBJ databases">
        <title>Complete genome sequence of Arcticibacterium luteifluviistationis SM1504T, a cytophagaceae bacterium isolated from Arctic surface seawater.</title>
        <authorList>
            <person name="Li Y."/>
            <person name="Qin Q.-L."/>
        </authorList>
    </citation>
    <scope>NUCLEOTIDE SEQUENCE [LARGE SCALE GENOMIC DNA]</scope>
    <source>
        <strain evidence="1 2">SM1504</strain>
    </source>
</reference>
<name>A0A2Z4G8Z8_9BACT</name>
<dbReference type="RefSeq" id="WP_111370799.1">
    <property type="nucleotide sequence ID" value="NZ_CP029480.1"/>
</dbReference>